<dbReference type="EMBL" id="JASDCQ010000002">
    <property type="protein sequence ID" value="MDN3427484.1"/>
    <property type="molecule type" value="Genomic_DNA"/>
</dbReference>
<gene>
    <name evidence="1" type="ORF">QMA01_09280</name>
</gene>
<keyword evidence="2" id="KW-1185">Reference proteome</keyword>
<name>A0ABT7ZK08_9BACL</name>
<dbReference type="RefSeq" id="WP_290214830.1">
    <property type="nucleotide sequence ID" value="NZ_JASDCQ010000002.1"/>
</dbReference>
<dbReference type="Proteomes" id="UP001225873">
    <property type="component" value="Unassembled WGS sequence"/>
</dbReference>
<evidence type="ECO:0000313" key="2">
    <source>
        <dbReference type="Proteomes" id="UP001225873"/>
    </source>
</evidence>
<sequence>MAEFENYSFSRLYRDENIEFFFIVGVNDSDDFDEYWDGRLTEVVGYAVIYLDYKTEKQKNFIFLIDKTNREYDNIVRYTKRFIQQMSLSEEISDRENFKILKTEVKKRVLEYPYNAFIKMVVKSEIPEYDAK</sequence>
<organism evidence="1 2">
    <name type="scientific">Planococcus notacanthi</name>
    <dbReference type="NCBI Taxonomy" id="3035188"/>
    <lineage>
        <taxon>Bacteria</taxon>
        <taxon>Bacillati</taxon>
        <taxon>Bacillota</taxon>
        <taxon>Bacilli</taxon>
        <taxon>Bacillales</taxon>
        <taxon>Caryophanaceae</taxon>
        <taxon>Planococcus</taxon>
    </lineage>
</organism>
<proteinExistence type="predicted"/>
<reference evidence="1 2" key="1">
    <citation type="submission" date="2023-03" db="EMBL/GenBank/DDBJ databases">
        <authorList>
            <person name="Uniacke-Lowe S."/>
            <person name="Ross P."/>
            <person name="Hill C."/>
        </authorList>
    </citation>
    <scope>NUCLEOTIDE SEQUENCE [LARGE SCALE GENOMIC DNA]</scope>
    <source>
        <strain evidence="1 2">APC 4016</strain>
    </source>
</reference>
<accession>A0ABT7ZK08</accession>
<protein>
    <submittedName>
        <fullName evidence="1">Uncharacterized protein</fullName>
    </submittedName>
</protein>
<evidence type="ECO:0000313" key="1">
    <source>
        <dbReference type="EMBL" id="MDN3427484.1"/>
    </source>
</evidence>
<comment type="caution">
    <text evidence="1">The sequence shown here is derived from an EMBL/GenBank/DDBJ whole genome shotgun (WGS) entry which is preliminary data.</text>
</comment>